<feature type="transmembrane region" description="Helical" evidence="1">
    <location>
        <begin position="134"/>
        <end position="154"/>
    </location>
</feature>
<protein>
    <submittedName>
        <fullName evidence="3">EamA/RhaT family transporter</fullName>
    </submittedName>
</protein>
<dbReference type="PANTHER" id="PTHR22911">
    <property type="entry name" value="ACYL-MALONYL CONDENSING ENZYME-RELATED"/>
    <property type="match status" value="1"/>
</dbReference>
<proteinExistence type="predicted"/>
<comment type="caution">
    <text evidence="3">The sequence shown here is derived from an EMBL/GenBank/DDBJ whole genome shotgun (WGS) entry which is preliminary data.</text>
</comment>
<dbReference type="GO" id="GO:0016020">
    <property type="term" value="C:membrane"/>
    <property type="evidence" value="ECO:0007669"/>
    <property type="project" value="InterPro"/>
</dbReference>
<name>A0A3E1RDK5_9BURK</name>
<dbReference type="PANTHER" id="PTHR22911:SF103">
    <property type="entry name" value="BLR2811 PROTEIN"/>
    <property type="match status" value="1"/>
</dbReference>
<keyword evidence="1" id="KW-0812">Transmembrane</keyword>
<evidence type="ECO:0000313" key="3">
    <source>
        <dbReference type="EMBL" id="RFO97454.1"/>
    </source>
</evidence>
<keyword evidence="1" id="KW-0472">Membrane</keyword>
<dbReference type="Proteomes" id="UP000260665">
    <property type="component" value="Unassembled WGS sequence"/>
</dbReference>
<feature type="transmembrane region" description="Helical" evidence="1">
    <location>
        <begin position="228"/>
        <end position="244"/>
    </location>
</feature>
<feature type="transmembrane region" description="Helical" evidence="1">
    <location>
        <begin position="250"/>
        <end position="271"/>
    </location>
</feature>
<feature type="transmembrane region" description="Helical" evidence="1">
    <location>
        <begin position="111"/>
        <end position="128"/>
    </location>
</feature>
<keyword evidence="1" id="KW-1133">Transmembrane helix</keyword>
<evidence type="ECO:0000256" key="1">
    <source>
        <dbReference type="SAM" id="Phobius"/>
    </source>
</evidence>
<dbReference type="Pfam" id="PF00892">
    <property type="entry name" value="EamA"/>
    <property type="match status" value="1"/>
</dbReference>
<dbReference type="SUPFAM" id="SSF103481">
    <property type="entry name" value="Multidrug resistance efflux transporter EmrE"/>
    <property type="match status" value="2"/>
</dbReference>
<sequence>MAALACFAVLDTTTKVVTAEVPPLMALWVLFGVQALASGGYLLAARGVGSLRSTRLGLHMVRGSLLLAVQMLAFFSLMVLPVGEFTALAMTTPLLVTLLASRVLGEHVSPLRLLLVGGGLAGTLVIVRPGGNSLGWAILLPLGLVLVNSAYQLLASKMARTEDAVTTLFFSSLTALLLISLSLPWVWVAVGSASLWGGLLLMGLAAAGGNLLFILAFERAPAATLMPYMYLQIGFGILGGWLVFDHVPDHWAAVGMGMVAACGIAGALLTLHEARLRRGELRQA</sequence>
<gene>
    <name evidence="3" type="ORF">DIC66_09825</name>
</gene>
<feature type="domain" description="EamA" evidence="2">
    <location>
        <begin position="2"/>
        <end position="127"/>
    </location>
</feature>
<feature type="transmembrane region" description="Helical" evidence="1">
    <location>
        <begin position="85"/>
        <end position="104"/>
    </location>
</feature>
<feature type="transmembrane region" description="Helical" evidence="1">
    <location>
        <begin position="193"/>
        <end position="216"/>
    </location>
</feature>
<organism evidence="3 4">
    <name type="scientific">Rhodoferax lacus</name>
    <dbReference type="NCBI Taxonomy" id="2184758"/>
    <lineage>
        <taxon>Bacteria</taxon>
        <taxon>Pseudomonadati</taxon>
        <taxon>Pseudomonadota</taxon>
        <taxon>Betaproteobacteria</taxon>
        <taxon>Burkholderiales</taxon>
        <taxon>Comamonadaceae</taxon>
        <taxon>Rhodoferax</taxon>
    </lineage>
</organism>
<evidence type="ECO:0000259" key="2">
    <source>
        <dbReference type="Pfam" id="PF00892"/>
    </source>
</evidence>
<dbReference type="InterPro" id="IPR037185">
    <property type="entry name" value="EmrE-like"/>
</dbReference>
<dbReference type="EMBL" id="QFZK01000004">
    <property type="protein sequence ID" value="RFO97454.1"/>
    <property type="molecule type" value="Genomic_DNA"/>
</dbReference>
<reference evidence="3 4" key="1">
    <citation type="submission" date="2018-05" db="EMBL/GenBank/DDBJ databases">
        <title>Rhodoferax soyangensis sp.nov., isolated from an oligotrophic freshwater lake.</title>
        <authorList>
            <person name="Park M."/>
        </authorList>
    </citation>
    <scope>NUCLEOTIDE SEQUENCE [LARGE SCALE GENOMIC DNA]</scope>
    <source>
        <strain evidence="3 4">IMCC26218</strain>
    </source>
</reference>
<dbReference type="OrthoDB" id="8584557at2"/>
<feature type="transmembrane region" description="Helical" evidence="1">
    <location>
        <begin position="60"/>
        <end position="79"/>
    </location>
</feature>
<feature type="transmembrane region" description="Helical" evidence="1">
    <location>
        <begin position="28"/>
        <end position="48"/>
    </location>
</feature>
<dbReference type="InterPro" id="IPR000620">
    <property type="entry name" value="EamA_dom"/>
</dbReference>
<feature type="transmembrane region" description="Helical" evidence="1">
    <location>
        <begin position="166"/>
        <end position="187"/>
    </location>
</feature>
<dbReference type="AlphaFoldDB" id="A0A3E1RDK5"/>
<accession>A0A3E1RDK5</accession>
<evidence type="ECO:0000313" key="4">
    <source>
        <dbReference type="Proteomes" id="UP000260665"/>
    </source>
</evidence>
<keyword evidence="4" id="KW-1185">Reference proteome</keyword>